<dbReference type="InterPro" id="IPR003352">
    <property type="entry name" value="PTS_EIIC"/>
</dbReference>
<keyword evidence="7 10" id="KW-1133">Transmembrane helix</keyword>
<feature type="transmembrane region" description="Helical" evidence="10">
    <location>
        <begin position="75"/>
        <end position="93"/>
    </location>
</feature>
<evidence type="ECO:0000256" key="3">
    <source>
        <dbReference type="ARBA" id="ARBA00022475"/>
    </source>
</evidence>
<keyword evidence="2 9" id="KW-0813">Transport</keyword>
<dbReference type="PANTHER" id="PTHR33989">
    <property type="match status" value="1"/>
</dbReference>
<feature type="transmembrane region" description="Helical" evidence="10">
    <location>
        <begin position="339"/>
        <end position="358"/>
    </location>
</feature>
<dbReference type="NCBIfam" id="TIGR00410">
    <property type="entry name" value="lacE"/>
    <property type="match status" value="1"/>
</dbReference>
<sequence>MQKMMRKLEDSLNKYLLPLSDIVNRNQIITAIKEGMIATLPIILLSSTVFILIFFPYLNQFAPALDAFLKQVFRPLIPVTLGIIALFVILSTANSYSRLRKIDSLFGVFVAVASFMLITPFSVKTEVMVEGQKIQNAMVSGVIPTANLGATGIITALIITILSIKIYSYIYHKNMIIKMPESVPPVVSKPFESIIPIGLTLLIFLGARLLIEQTDFGTLQNMIYTLLTKPLLGLGGNIWVVLFLFVISQILWFFGIHGTSAVIVPIWKPVATVMMVENLDAFNAGLPLPYLMTYAFMALIAHCRLSPILALTFLGKSKQAKSIGKVSLIPALFNIHEPFIYGLPIVLNVPLMIPWIIVEPLQIGLAYGLAVWTDCIPVLQMPFTLPPILQGLLATNFNLWSIVITLAVFVFGFICWYPFIKILDKQMLLAEQSNSDREV</sequence>
<keyword evidence="8 9" id="KW-0472">Membrane</keyword>
<evidence type="ECO:0000256" key="8">
    <source>
        <dbReference type="ARBA" id="ARBA00023136"/>
    </source>
</evidence>
<dbReference type="InterPro" id="IPR004501">
    <property type="entry name" value="PTS_EIIC_3"/>
</dbReference>
<evidence type="ECO:0000256" key="4">
    <source>
        <dbReference type="ARBA" id="ARBA00022597"/>
    </source>
</evidence>
<keyword evidence="5" id="KW-0598">Phosphotransferase system</keyword>
<keyword evidence="3 9" id="KW-1003">Cell membrane</keyword>
<feature type="transmembrane region" description="Helical" evidence="10">
    <location>
        <begin position="191"/>
        <end position="211"/>
    </location>
</feature>
<dbReference type="STRING" id="84035.SAMN05660742_102107"/>
<organism evidence="12 13">
    <name type="scientific">Propionispira arboris</name>
    <dbReference type="NCBI Taxonomy" id="84035"/>
    <lineage>
        <taxon>Bacteria</taxon>
        <taxon>Bacillati</taxon>
        <taxon>Bacillota</taxon>
        <taxon>Negativicutes</taxon>
        <taxon>Selenomonadales</taxon>
        <taxon>Selenomonadaceae</taxon>
        <taxon>Propionispira</taxon>
    </lineage>
</organism>
<evidence type="ECO:0000313" key="13">
    <source>
        <dbReference type="Proteomes" id="UP000199662"/>
    </source>
</evidence>
<dbReference type="PROSITE" id="PS51105">
    <property type="entry name" value="PTS_EIIC_TYPE_3"/>
    <property type="match status" value="1"/>
</dbReference>
<feature type="transmembrane region" description="Helical" evidence="10">
    <location>
        <begin position="397"/>
        <end position="419"/>
    </location>
</feature>
<dbReference type="GO" id="GO:0009401">
    <property type="term" value="P:phosphoenolpyruvate-dependent sugar phosphotransferase system"/>
    <property type="evidence" value="ECO:0007669"/>
    <property type="project" value="UniProtKB-KW"/>
</dbReference>
<dbReference type="Proteomes" id="UP000199662">
    <property type="component" value="Unassembled WGS sequence"/>
</dbReference>
<dbReference type="Pfam" id="PF02378">
    <property type="entry name" value="PTS_EIIC"/>
    <property type="match status" value="1"/>
</dbReference>
<keyword evidence="13" id="KW-1185">Reference proteome</keyword>
<dbReference type="InterPro" id="IPR004796">
    <property type="entry name" value="PTS_IIC_cello"/>
</dbReference>
<feature type="transmembrane region" description="Helical" evidence="10">
    <location>
        <begin position="148"/>
        <end position="170"/>
    </location>
</feature>
<reference evidence="12 13" key="1">
    <citation type="submission" date="2016-10" db="EMBL/GenBank/DDBJ databases">
        <authorList>
            <person name="de Groot N.N."/>
        </authorList>
    </citation>
    <scope>NUCLEOTIDE SEQUENCE [LARGE SCALE GENOMIC DNA]</scope>
    <source>
        <strain evidence="12 13">DSM 2179</strain>
    </source>
</reference>
<dbReference type="EMBL" id="FNZK01000002">
    <property type="protein sequence ID" value="SEI96708.1"/>
    <property type="molecule type" value="Genomic_DNA"/>
</dbReference>
<feature type="transmembrane region" description="Helical" evidence="10">
    <location>
        <begin position="231"/>
        <end position="254"/>
    </location>
</feature>
<dbReference type="InterPro" id="IPR051088">
    <property type="entry name" value="PTS_Sugar-EIIC/EIIB"/>
</dbReference>
<dbReference type="GO" id="GO:1901264">
    <property type="term" value="P:carbohydrate derivative transport"/>
    <property type="evidence" value="ECO:0007669"/>
    <property type="project" value="TreeGrafter"/>
</dbReference>
<evidence type="ECO:0000313" key="12">
    <source>
        <dbReference type="EMBL" id="SEI96708.1"/>
    </source>
</evidence>
<keyword evidence="4 9" id="KW-0762">Sugar transport</keyword>
<dbReference type="GO" id="GO:0005886">
    <property type="term" value="C:plasma membrane"/>
    <property type="evidence" value="ECO:0007669"/>
    <property type="project" value="UniProtKB-SubCell"/>
</dbReference>
<evidence type="ECO:0000256" key="6">
    <source>
        <dbReference type="ARBA" id="ARBA00022692"/>
    </source>
</evidence>
<gene>
    <name evidence="12" type="ORF">SAMN05660742_102107</name>
</gene>
<dbReference type="RefSeq" id="WP_091828869.1">
    <property type="nucleotide sequence ID" value="NZ_FNZK01000002.1"/>
</dbReference>
<keyword evidence="6 10" id="KW-0812">Transmembrane</keyword>
<accession>A0A1H6UWR8</accession>
<evidence type="ECO:0000256" key="9">
    <source>
        <dbReference type="PIRNR" id="PIRNR006351"/>
    </source>
</evidence>
<evidence type="ECO:0000256" key="5">
    <source>
        <dbReference type="ARBA" id="ARBA00022683"/>
    </source>
</evidence>
<protein>
    <recommendedName>
        <fullName evidence="9">Permease IIC component</fullName>
    </recommendedName>
</protein>
<evidence type="ECO:0000256" key="1">
    <source>
        <dbReference type="ARBA" id="ARBA00004651"/>
    </source>
</evidence>
<dbReference type="PANTHER" id="PTHR33989:SF8">
    <property type="entry name" value="PERMEASE IIC COMPONENT"/>
    <property type="match status" value="1"/>
</dbReference>
<feature type="transmembrane region" description="Helical" evidence="10">
    <location>
        <begin position="105"/>
        <end position="123"/>
    </location>
</feature>
<dbReference type="AlphaFoldDB" id="A0A1H6UWR8"/>
<feature type="transmembrane region" description="Helical" evidence="10">
    <location>
        <begin position="35"/>
        <end position="55"/>
    </location>
</feature>
<feature type="domain" description="PTS EIIC type-3" evidence="11">
    <location>
        <begin position="12"/>
        <end position="419"/>
    </location>
</feature>
<name>A0A1H6UWR8_9FIRM</name>
<evidence type="ECO:0000256" key="10">
    <source>
        <dbReference type="SAM" id="Phobius"/>
    </source>
</evidence>
<feature type="transmembrane region" description="Helical" evidence="10">
    <location>
        <begin position="261"/>
        <end position="279"/>
    </location>
</feature>
<evidence type="ECO:0000256" key="7">
    <source>
        <dbReference type="ARBA" id="ARBA00022989"/>
    </source>
</evidence>
<comment type="function">
    <text evidence="9">The phosphoenolpyruvate-dependent sugar phosphotransferase system (PTS), a major carbohydrate active -transport system, catalyzes the phosphorylation of incoming sugar substrates concomitant with their translocation across the cell membrane.</text>
</comment>
<evidence type="ECO:0000256" key="2">
    <source>
        <dbReference type="ARBA" id="ARBA00022448"/>
    </source>
</evidence>
<feature type="transmembrane region" description="Helical" evidence="10">
    <location>
        <begin position="291"/>
        <end position="315"/>
    </location>
</feature>
<dbReference type="GO" id="GO:0008982">
    <property type="term" value="F:protein-N(PI)-phosphohistidine-sugar phosphotransferase activity"/>
    <property type="evidence" value="ECO:0007669"/>
    <property type="project" value="UniProtKB-UniRule"/>
</dbReference>
<dbReference type="PIRSF" id="PIRSF006351">
    <property type="entry name" value="PTS_EIIC-Cellobiose"/>
    <property type="match status" value="1"/>
</dbReference>
<evidence type="ECO:0000259" key="11">
    <source>
        <dbReference type="PROSITE" id="PS51105"/>
    </source>
</evidence>
<proteinExistence type="predicted"/>
<comment type="subcellular location">
    <subcellularLocation>
        <location evidence="1">Cell membrane</location>
        <topology evidence="1">Multi-pass membrane protein</topology>
    </subcellularLocation>
</comment>